<dbReference type="Pfam" id="PF12900">
    <property type="entry name" value="Pyridox_ox_2"/>
    <property type="match status" value="1"/>
</dbReference>
<dbReference type="AlphaFoldDB" id="A0AAQ2C606"/>
<feature type="region of interest" description="Disordered" evidence="1">
    <location>
        <begin position="176"/>
        <end position="225"/>
    </location>
</feature>
<dbReference type="PANTHER" id="PTHR34071">
    <property type="entry name" value="5-NITROIMIDAZOLE ANTIBIOTICS RESISTANCE PROTEIN, NIMA-FAMILY-RELATED PROTEIN-RELATED"/>
    <property type="match status" value="1"/>
</dbReference>
<organism evidence="2 3">
    <name type="scientific">Cryobacterium shii</name>
    <dbReference type="NCBI Taxonomy" id="1259235"/>
    <lineage>
        <taxon>Bacteria</taxon>
        <taxon>Bacillati</taxon>
        <taxon>Actinomycetota</taxon>
        <taxon>Actinomycetes</taxon>
        <taxon>Micrococcales</taxon>
        <taxon>Microbacteriaceae</taxon>
        <taxon>Cryobacterium</taxon>
    </lineage>
</organism>
<dbReference type="SUPFAM" id="SSF50475">
    <property type="entry name" value="FMN-binding split barrel"/>
    <property type="match status" value="1"/>
</dbReference>
<evidence type="ECO:0000313" key="2">
    <source>
        <dbReference type="EMBL" id="TFC47093.1"/>
    </source>
</evidence>
<keyword evidence="3" id="KW-1185">Reference proteome</keyword>
<feature type="compositionally biased region" description="Basic residues" evidence="1">
    <location>
        <begin position="1"/>
        <end position="11"/>
    </location>
</feature>
<dbReference type="Gene3D" id="2.30.110.10">
    <property type="entry name" value="Electron Transport, Fmn-binding Protein, Chain A"/>
    <property type="match status" value="1"/>
</dbReference>
<evidence type="ECO:0008006" key="4">
    <source>
        <dbReference type="Google" id="ProtNLM"/>
    </source>
</evidence>
<sequence>MRSGRPPRRWTTRGVRAPGPRARGARPRCVSCLDPDTAPCVTATPRPQPLARCPARGHTGRMLGELNEPEIDAVLRQAVVGRIGCHAEGCTYIVPISYAYDGDAVYGHSASGSKVQMMRANPSVCFEVEEVDDLANWRSVIGWGSYEELTGEDAAAGMRVLLTRFAPLVTSVTAEPHLGPDGTVLPGPAPEPKSVPKPGPGPRPKPGPGTSVLPPDHAAAGSSPHAVIYRIRLTEKTGRFEKA</sequence>
<name>A0AAQ2C606_9MICO</name>
<feature type="region of interest" description="Disordered" evidence="1">
    <location>
        <begin position="1"/>
        <end position="23"/>
    </location>
</feature>
<reference evidence="2 3" key="1">
    <citation type="submission" date="2019-03" db="EMBL/GenBank/DDBJ databases">
        <title>Genomics of glacier-inhabiting Cryobacterium strains.</title>
        <authorList>
            <person name="Liu Q."/>
            <person name="Xin Y.-H."/>
        </authorList>
    </citation>
    <scope>NUCLEOTIDE SEQUENCE [LARGE SCALE GENOMIC DNA]</scope>
    <source>
        <strain evidence="3">TMT1-22</strain>
    </source>
</reference>
<dbReference type="PANTHER" id="PTHR34071:SF2">
    <property type="entry name" value="FLAVIN-NUCLEOTIDE-BINDING PROTEIN"/>
    <property type="match status" value="1"/>
</dbReference>
<comment type="caution">
    <text evidence="2">The sequence shown here is derived from an EMBL/GenBank/DDBJ whole genome shotgun (WGS) entry which is preliminary data.</text>
</comment>
<feature type="compositionally biased region" description="Low complexity" evidence="1">
    <location>
        <begin position="13"/>
        <end position="22"/>
    </location>
</feature>
<evidence type="ECO:0000313" key="3">
    <source>
        <dbReference type="Proteomes" id="UP000297403"/>
    </source>
</evidence>
<evidence type="ECO:0000256" key="1">
    <source>
        <dbReference type="SAM" id="MobiDB-lite"/>
    </source>
</evidence>
<feature type="compositionally biased region" description="Pro residues" evidence="1">
    <location>
        <begin position="187"/>
        <end position="207"/>
    </location>
</feature>
<accession>A0AAQ2C606</accession>
<gene>
    <name evidence="2" type="ORF">E3O49_08890</name>
</gene>
<dbReference type="InterPro" id="IPR024747">
    <property type="entry name" value="Pyridox_Oxase-rel"/>
</dbReference>
<proteinExistence type="predicted"/>
<protein>
    <recommendedName>
        <fullName evidence="4">Pyridoxamine 5'-phosphate oxidase family protein</fullName>
    </recommendedName>
</protein>
<dbReference type="InterPro" id="IPR012349">
    <property type="entry name" value="Split_barrel_FMN-bd"/>
</dbReference>
<dbReference type="EMBL" id="SOFY01000047">
    <property type="protein sequence ID" value="TFC47093.1"/>
    <property type="molecule type" value="Genomic_DNA"/>
</dbReference>
<dbReference type="Proteomes" id="UP000297403">
    <property type="component" value="Unassembled WGS sequence"/>
</dbReference>